<gene>
    <name evidence="3" type="ORF">C494_20328</name>
</gene>
<dbReference type="eggNOG" id="arCOG02876">
    <property type="taxonomic scope" value="Archaea"/>
</dbReference>
<dbReference type="AlphaFoldDB" id="L9W061"/>
<protein>
    <submittedName>
        <fullName evidence="3">Polysaccharide deacetylase</fullName>
    </submittedName>
</protein>
<organism evidence="3 4">
    <name type="scientific">Natronorubrum bangense JCM 10635</name>
    <dbReference type="NCBI Taxonomy" id="1227500"/>
    <lineage>
        <taxon>Archaea</taxon>
        <taxon>Methanobacteriati</taxon>
        <taxon>Methanobacteriota</taxon>
        <taxon>Stenosarchaea group</taxon>
        <taxon>Halobacteria</taxon>
        <taxon>Halobacteriales</taxon>
        <taxon>Natrialbaceae</taxon>
        <taxon>Natronorubrum</taxon>
    </lineage>
</organism>
<evidence type="ECO:0000313" key="4">
    <source>
        <dbReference type="Proteomes" id="UP000011690"/>
    </source>
</evidence>
<dbReference type="Gene3D" id="3.20.20.370">
    <property type="entry name" value="Glycoside hydrolase/deacetylase"/>
    <property type="match status" value="1"/>
</dbReference>
<dbReference type="RefSeq" id="WP_006068168.1">
    <property type="nucleotide sequence ID" value="NZ_AOHY01000059.1"/>
</dbReference>
<accession>L9W061</accession>
<dbReference type="PANTHER" id="PTHR47561">
    <property type="entry name" value="POLYSACCHARIDE DEACETYLASE FAMILY PROTEIN (AFU_ORTHOLOGUE AFUA_6G05030)"/>
    <property type="match status" value="1"/>
</dbReference>
<proteinExistence type="predicted"/>
<dbReference type="EMBL" id="AOHY01000059">
    <property type="protein sequence ID" value="ELY42686.1"/>
    <property type="molecule type" value="Genomic_DNA"/>
</dbReference>
<comment type="caution">
    <text evidence="3">The sequence shown here is derived from an EMBL/GenBank/DDBJ whole genome shotgun (WGS) entry which is preliminary data.</text>
</comment>
<dbReference type="InterPro" id="IPR011330">
    <property type="entry name" value="Glyco_hydro/deAcase_b/a-brl"/>
</dbReference>
<evidence type="ECO:0000256" key="1">
    <source>
        <dbReference type="SAM" id="MobiDB-lite"/>
    </source>
</evidence>
<dbReference type="GO" id="GO:0016810">
    <property type="term" value="F:hydrolase activity, acting on carbon-nitrogen (but not peptide) bonds"/>
    <property type="evidence" value="ECO:0007669"/>
    <property type="project" value="InterPro"/>
</dbReference>
<dbReference type="InterPro" id="IPR002509">
    <property type="entry name" value="NODB_dom"/>
</dbReference>
<evidence type="ECO:0000313" key="3">
    <source>
        <dbReference type="EMBL" id="ELY42686.1"/>
    </source>
</evidence>
<dbReference type="Pfam" id="PF01522">
    <property type="entry name" value="Polysacc_deac_1"/>
    <property type="match status" value="1"/>
</dbReference>
<evidence type="ECO:0000259" key="2">
    <source>
        <dbReference type="Pfam" id="PF01522"/>
    </source>
</evidence>
<keyword evidence="4" id="KW-1185">Reference proteome</keyword>
<dbReference type="SUPFAM" id="SSF88713">
    <property type="entry name" value="Glycoside hydrolase/deacetylase"/>
    <property type="match status" value="1"/>
</dbReference>
<reference evidence="3 4" key="1">
    <citation type="journal article" date="2014" name="PLoS Genet.">
        <title>Phylogenetically driven sequencing of extremely halophilic archaea reveals strategies for static and dynamic osmo-response.</title>
        <authorList>
            <person name="Becker E.A."/>
            <person name="Seitzer P.M."/>
            <person name="Tritt A."/>
            <person name="Larsen D."/>
            <person name="Krusor M."/>
            <person name="Yao A.I."/>
            <person name="Wu D."/>
            <person name="Madern D."/>
            <person name="Eisen J.A."/>
            <person name="Darling A.E."/>
            <person name="Facciotti M.T."/>
        </authorList>
    </citation>
    <scope>NUCLEOTIDE SEQUENCE [LARGE SCALE GENOMIC DNA]</scope>
    <source>
        <strain evidence="3 4">JCM 10635</strain>
    </source>
</reference>
<dbReference type="STRING" id="1227500.C494_20328"/>
<name>L9W061_9EURY</name>
<dbReference type="GO" id="GO:0005975">
    <property type="term" value="P:carbohydrate metabolic process"/>
    <property type="evidence" value="ECO:0007669"/>
    <property type="project" value="InterPro"/>
</dbReference>
<dbReference type="OrthoDB" id="10436at2157"/>
<feature type="domain" description="NodB homology" evidence="2">
    <location>
        <begin position="30"/>
        <end position="127"/>
    </location>
</feature>
<sequence>MTEEKLACVTLDLENDWYFDKEGYDHLTFEYIDDYIELIKNLGIPVTFFVVGKTIERFPDIIDKLDKELKCEFHLHSYQHDTSKSYDFREEIQRGKKAFESHFGYEPKGYRAPQGNIEPHEFKILEDEGFVFDSSVFPSYRPGIYSNLDKPLRPYRKSETNELLEIPIAATPGTRIPVCQSYLKLFGRPYRAYLKHAPLPEPLVFNTHLQDFYRTASHDQLGQPKELIMKRNLNRSIEIFNKAVGQFRSRGYSFGTMMDICERRLNTNEGTELIYNEYDTDRESTDGLSESTDVEGVRKK</sequence>
<feature type="region of interest" description="Disordered" evidence="1">
    <location>
        <begin position="279"/>
        <end position="300"/>
    </location>
</feature>
<dbReference type="PANTHER" id="PTHR47561:SF1">
    <property type="entry name" value="POLYSACCHARIDE DEACETYLASE FAMILY PROTEIN (AFU_ORTHOLOGUE AFUA_6G05030)"/>
    <property type="match status" value="1"/>
</dbReference>
<dbReference type="Proteomes" id="UP000011690">
    <property type="component" value="Unassembled WGS sequence"/>
</dbReference>